<evidence type="ECO:0000256" key="2">
    <source>
        <dbReference type="ARBA" id="ARBA00022649"/>
    </source>
</evidence>
<dbReference type="InterPro" id="IPR009614">
    <property type="entry name" value="YoeB_toxin"/>
</dbReference>
<protein>
    <recommendedName>
        <fullName evidence="6">Putative mRNA interferase YoeB</fullName>
    </recommendedName>
</protein>
<evidence type="ECO:0000256" key="1">
    <source>
        <dbReference type="ARBA" id="ARBA00008172"/>
    </source>
</evidence>
<dbReference type="Pfam" id="PF06769">
    <property type="entry name" value="YoeB_toxin"/>
    <property type="match status" value="1"/>
</dbReference>
<dbReference type="NCBIfam" id="TIGR02116">
    <property type="entry name" value="toxin_Txe_YoeB"/>
    <property type="match status" value="1"/>
</dbReference>
<dbReference type="Proteomes" id="UP000297540">
    <property type="component" value="Unassembled WGS sequence"/>
</dbReference>
<keyword evidence="4" id="KW-0255">Endonuclease</keyword>
<keyword evidence="5" id="KW-0378">Hydrolase</keyword>
<dbReference type="Gene3D" id="3.30.2310.20">
    <property type="entry name" value="RelE-like"/>
    <property type="match status" value="1"/>
</dbReference>
<dbReference type="OrthoDB" id="9801102at2"/>
<dbReference type="InterPro" id="IPR035093">
    <property type="entry name" value="RelE/ParE_toxin_dom_sf"/>
</dbReference>
<dbReference type="PANTHER" id="PTHR38039:SF1">
    <property type="entry name" value="TOXIN YOEB"/>
    <property type="match status" value="1"/>
</dbReference>
<dbReference type="SUPFAM" id="SSF143011">
    <property type="entry name" value="RelE-like"/>
    <property type="match status" value="1"/>
</dbReference>
<evidence type="ECO:0000256" key="5">
    <source>
        <dbReference type="ARBA" id="ARBA00022801"/>
    </source>
</evidence>
<comment type="similarity">
    <text evidence="1">Belongs to the YoeB family.</text>
</comment>
<organism evidence="7 8">
    <name type="scientific">Mucilaginibacter psychrotolerans</name>
    <dbReference type="NCBI Taxonomy" id="1524096"/>
    <lineage>
        <taxon>Bacteria</taxon>
        <taxon>Pseudomonadati</taxon>
        <taxon>Bacteroidota</taxon>
        <taxon>Sphingobacteriia</taxon>
        <taxon>Sphingobacteriales</taxon>
        <taxon>Sphingobacteriaceae</taxon>
        <taxon>Mucilaginibacter</taxon>
    </lineage>
</organism>
<accession>A0A4Y8SQH6</accession>
<keyword evidence="2" id="KW-1277">Toxin-antitoxin system</keyword>
<proteinExistence type="inferred from homology"/>
<dbReference type="EMBL" id="SOZE01000001">
    <property type="protein sequence ID" value="TFF40656.1"/>
    <property type="molecule type" value="Genomic_DNA"/>
</dbReference>
<keyword evidence="8" id="KW-1185">Reference proteome</keyword>
<comment type="caution">
    <text evidence="7">The sequence shown here is derived from an EMBL/GenBank/DDBJ whole genome shotgun (WGS) entry which is preliminary data.</text>
</comment>
<dbReference type="GO" id="GO:0004519">
    <property type="term" value="F:endonuclease activity"/>
    <property type="evidence" value="ECO:0007669"/>
    <property type="project" value="UniProtKB-KW"/>
</dbReference>
<evidence type="ECO:0000256" key="3">
    <source>
        <dbReference type="ARBA" id="ARBA00022722"/>
    </source>
</evidence>
<reference evidence="7 8" key="1">
    <citation type="journal article" date="2017" name="Int. J. Syst. Evol. Microbiol.">
        <title>Mucilaginibacterpsychrotolerans sp. nov., isolated from peatlands.</title>
        <authorList>
            <person name="Deng Y."/>
            <person name="Shen L."/>
            <person name="Xu B."/>
            <person name="Liu Y."/>
            <person name="Gu Z."/>
            <person name="Liu H."/>
            <person name="Zhou Y."/>
        </authorList>
    </citation>
    <scope>NUCLEOTIDE SEQUENCE [LARGE SCALE GENOMIC DNA]</scope>
    <source>
        <strain evidence="7 8">NH7-4</strain>
    </source>
</reference>
<dbReference type="PANTHER" id="PTHR38039">
    <property type="entry name" value="TOXIN YOEB"/>
    <property type="match status" value="1"/>
</dbReference>
<dbReference type="AlphaFoldDB" id="A0A4Y8SQH6"/>
<evidence type="ECO:0000313" key="7">
    <source>
        <dbReference type="EMBL" id="TFF40656.1"/>
    </source>
</evidence>
<keyword evidence="3" id="KW-0540">Nuclease</keyword>
<evidence type="ECO:0000256" key="4">
    <source>
        <dbReference type="ARBA" id="ARBA00022759"/>
    </source>
</evidence>
<evidence type="ECO:0000256" key="6">
    <source>
        <dbReference type="ARBA" id="ARBA00030388"/>
    </source>
</evidence>
<dbReference type="GO" id="GO:0045892">
    <property type="term" value="P:negative regulation of DNA-templated transcription"/>
    <property type="evidence" value="ECO:0007669"/>
    <property type="project" value="TreeGrafter"/>
</dbReference>
<name>A0A4Y8SQH6_9SPHI</name>
<gene>
    <name evidence="7" type="ORF">E2R66_00280</name>
</gene>
<dbReference type="GO" id="GO:0006401">
    <property type="term" value="P:RNA catabolic process"/>
    <property type="evidence" value="ECO:0007669"/>
    <property type="project" value="InterPro"/>
</dbReference>
<sequence>MEVTFSPKAQAHLQYWKKSGNKQIMEKISLLLADIQITPFEGIGKPEPLKHKWAGYWSRWITSEHRLVYKEKTILFLSLNYVSITNGRQNIVNTRNKI</sequence>
<evidence type="ECO:0000313" key="8">
    <source>
        <dbReference type="Proteomes" id="UP000297540"/>
    </source>
</evidence>
<dbReference type="GO" id="GO:0016787">
    <property type="term" value="F:hydrolase activity"/>
    <property type="evidence" value="ECO:0007669"/>
    <property type="project" value="UniProtKB-KW"/>
</dbReference>